<dbReference type="PANTHER" id="PTHR33490">
    <property type="entry name" value="BLR5614 PROTEIN-RELATED"/>
    <property type="match status" value="1"/>
</dbReference>
<dbReference type="Proteomes" id="UP000035579">
    <property type="component" value="Chromosome"/>
</dbReference>
<evidence type="ECO:0000313" key="4">
    <source>
        <dbReference type="Proteomes" id="UP000035579"/>
    </source>
</evidence>
<dbReference type="Pfam" id="PF01841">
    <property type="entry name" value="Transglut_core"/>
    <property type="match status" value="1"/>
</dbReference>
<keyword evidence="1" id="KW-0472">Membrane</keyword>
<dbReference type="InterPro" id="IPR038765">
    <property type="entry name" value="Papain-like_cys_pep_sf"/>
</dbReference>
<dbReference type="InterPro" id="IPR024618">
    <property type="entry name" value="DUF3857"/>
</dbReference>
<name>A0AAC8QGE0_9BACT</name>
<organism evidence="3 4">
    <name type="scientific">Archangium gephyra</name>
    <dbReference type="NCBI Taxonomy" id="48"/>
    <lineage>
        <taxon>Bacteria</taxon>
        <taxon>Pseudomonadati</taxon>
        <taxon>Myxococcota</taxon>
        <taxon>Myxococcia</taxon>
        <taxon>Myxococcales</taxon>
        <taxon>Cystobacterineae</taxon>
        <taxon>Archangiaceae</taxon>
        <taxon>Archangium</taxon>
    </lineage>
</organism>
<dbReference type="Gene3D" id="3.10.620.30">
    <property type="match status" value="1"/>
</dbReference>
<reference evidence="3 4" key="1">
    <citation type="submission" date="2015-05" db="EMBL/GenBank/DDBJ databases">
        <title>Genome assembly of Archangium gephyra DSM 2261.</title>
        <authorList>
            <person name="Sharma G."/>
            <person name="Subramanian S."/>
        </authorList>
    </citation>
    <scope>NUCLEOTIDE SEQUENCE [LARGE SCALE GENOMIC DNA]</scope>
    <source>
        <strain evidence="3 4">DSM 2261</strain>
    </source>
</reference>
<protein>
    <submittedName>
        <fullName evidence="3">Transglutaminase-like enzyme</fullName>
    </submittedName>
</protein>
<evidence type="ECO:0000313" key="3">
    <source>
        <dbReference type="EMBL" id="AKJ06636.1"/>
    </source>
</evidence>
<evidence type="ECO:0000259" key="2">
    <source>
        <dbReference type="SMART" id="SM00460"/>
    </source>
</evidence>
<keyword evidence="1" id="KW-0812">Transmembrane</keyword>
<feature type="domain" description="Transglutaminase-like" evidence="2">
    <location>
        <begin position="275"/>
        <end position="344"/>
    </location>
</feature>
<dbReference type="InterPro" id="IPR002931">
    <property type="entry name" value="Transglutaminase-like"/>
</dbReference>
<dbReference type="SMART" id="SM00460">
    <property type="entry name" value="TGc"/>
    <property type="match status" value="1"/>
</dbReference>
<dbReference type="EMBL" id="CP011509">
    <property type="protein sequence ID" value="AKJ06636.1"/>
    <property type="molecule type" value="Genomic_DNA"/>
</dbReference>
<accession>A0AAC8QGE0</accession>
<evidence type="ECO:0000256" key="1">
    <source>
        <dbReference type="SAM" id="Phobius"/>
    </source>
</evidence>
<dbReference type="Gene3D" id="2.60.40.3140">
    <property type="match status" value="1"/>
</dbReference>
<proteinExistence type="predicted"/>
<dbReference type="AlphaFoldDB" id="A0AAC8QGE0"/>
<dbReference type="KEGG" id="age:AA314_08262"/>
<sequence>MRYPLMDIQTRVSARTLERYGHYTRQVLNEGGISDAAEISVSFDPTYERLTLHGVWLHRGSERLDVFEPAAVKVIQQEHELAQRLYNGTLSALIFVRDVRVGDTLEYAYTVEGRNPVFGDRFTGGLYTSHSVAVGHMYQRLLWPRKRTLHVKNHGTDLQPTVKDSGEEREYVWEQRDVPALDIDDALPPWYEPWPTIQLSEYESWRDVARWAVPLYQPPSPLPPALAKEVERLRSEHPTPSARLLAALRFVQDHVRYLGLELGPNSHRPHAPEEVLAQRFGDCKDKSLLLVTLLRGLGIEARTALVNTELQRTLDTRLPSPGVFDHVIVQVRLDGEEYWMDPTATLERGPLSEQRTQPYGRALLIDESTEALTPIPAPEAPEPTMELEEHYVEGAGKSGMGTTLTVTTRWRGQQANDMRRTLATTVLKDLERESLNYYARTDPGIRAMAPMTVADDPEHNVLTLVESYAINDFWKEGLRDFDGWSVVTYLKRPRIARRTMPLAVGHPVHVHHRVRFELNKSISLSGSNEGEVDGPAGHFEYEYQLENGGRLLQLDFRYQSVADAVEPARLTEHLDALDQMHAHLGFQVARDGGGRDMRAMAAFLWPWLVGGLGVGALFIFLGSNPRGRLAELRAWRRKRAFSRKFETGAGETPSQAIVLATEAEVPSEAARLRCECGASGSAEAHPLRTEELVLGEQRLMVAKWNCVRCGRARHAYFAKSGARAA</sequence>
<dbReference type="Pfam" id="PF12969">
    <property type="entry name" value="DUF3857"/>
    <property type="match status" value="1"/>
</dbReference>
<keyword evidence="1" id="KW-1133">Transmembrane helix</keyword>
<feature type="transmembrane region" description="Helical" evidence="1">
    <location>
        <begin position="604"/>
        <end position="623"/>
    </location>
</feature>
<dbReference type="SUPFAM" id="SSF54001">
    <property type="entry name" value="Cysteine proteinases"/>
    <property type="match status" value="1"/>
</dbReference>
<gene>
    <name evidence="3" type="ORF">AA314_08262</name>
</gene>